<proteinExistence type="predicted"/>
<sequence>MPPLSLLRARTLSASVCLALLILFVFSGHCLAADPLPGESATVRDGATSITVSAGAKYLAPQRYKGSDIITNAAGTKLAVADISRPDAVFGPSVSIAAESEIGLEVPGLRQLRLVGEFSYSGGSARRSGVVDPGAGNFLILLSVDPSYNWIGGIDKTIDGGATSRVSISQDAFELRFGLEGKGDDWRPGSGAVTATPVFGAGLYASTQRYKVSTRYAAITASHSASMVETIRTTDIGPEVRAGMSFALPGGARVEALASAALLVGWADLEASQGLDTTIPLIAIKRSPTWSAKRSVNETLVSGLFGLTLRGDVPVAEKLSLGLEASGRLWTARPTIENPTSLYGTNNILTATNEGVRIGQDSASELGAALRLRYSF</sequence>
<dbReference type="EMBL" id="FZOC01000006">
    <property type="protein sequence ID" value="SNS09981.1"/>
    <property type="molecule type" value="Genomic_DNA"/>
</dbReference>
<accession>A0A239BRD6</accession>
<keyword evidence="3" id="KW-1185">Reference proteome</keyword>
<protein>
    <recommendedName>
        <fullName evidence="4">Porin</fullName>
    </recommendedName>
</protein>
<name>A0A239BRD6_9BACT</name>
<dbReference type="Proteomes" id="UP000198324">
    <property type="component" value="Unassembled WGS sequence"/>
</dbReference>
<reference evidence="2 3" key="1">
    <citation type="submission" date="2017-06" db="EMBL/GenBank/DDBJ databases">
        <authorList>
            <person name="Kim H.J."/>
            <person name="Triplett B.A."/>
        </authorList>
    </citation>
    <scope>NUCLEOTIDE SEQUENCE [LARGE SCALE GENOMIC DNA]</scope>
    <source>
        <strain evidence="2 3">DSM 13116</strain>
    </source>
</reference>
<organism evidence="2 3">
    <name type="scientific">Humidesulfovibrio mexicanus</name>
    <dbReference type="NCBI Taxonomy" id="147047"/>
    <lineage>
        <taxon>Bacteria</taxon>
        <taxon>Pseudomonadati</taxon>
        <taxon>Thermodesulfobacteriota</taxon>
        <taxon>Desulfovibrionia</taxon>
        <taxon>Desulfovibrionales</taxon>
        <taxon>Desulfovibrionaceae</taxon>
        <taxon>Humidesulfovibrio</taxon>
    </lineage>
</organism>
<feature type="chain" id="PRO_5012172866" description="Porin" evidence="1">
    <location>
        <begin position="33"/>
        <end position="376"/>
    </location>
</feature>
<dbReference type="RefSeq" id="WP_089274937.1">
    <property type="nucleotide sequence ID" value="NZ_FZOC01000006.1"/>
</dbReference>
<evidence type="ECO:0008006" key="4">
    <source>
        <dbReference type="Google" id="ProtNLM"/>
    </source>
</evidence>
<feature type="signal peptide" evidence="1">
    <location>
        <begin position="1"/>
        <end position="32"/>
    </location>
</feature>
<evidence type="ECO:0000313" key="2">
    <source>
        <dbReference type="EMBL" id="SNS09981.1"/>
    </source>
</evidence>
<evidence type="ECO:0000256" key="1">
    <source>
        <dbReference type="SAM" id="SignalP"/>
    </source>
</evidence>
<gene>
    <name evidence="2" type="ORF">SAMN04488503_2730</name>
</gene>
<evidence type="ECO:0000313" key="3">
    <source>
        <dbReference type="Proteomes" id="UP000198324"/>
    </source>
</evidence>
<keyword evidence="1" id="KW-0732">Signal</keyword>
<dbReference type="AlphaFoldDB" id="A0A239BRD6"/>